<name>A0A2H0TPT4_9BACT</name>
<accession>A0A2H0TPT4</accession>
<reference evidence="2" key="1">
    <citation type="submission" date="2017-09" db="EMBL/GenBank/DDBJ databases">
        <title>Depth-based differentiation of microbial function through sediment-hosted aquifers and enrichment of novel symbionts in the deep terrestrial subsurface.</title>
        <authorList>
            <person name="Probst A.J."/>
            <person name="Ladd B."/>
            <person name="Jarett J.K."/>
            <person name="Geller-Mcgrath D.E."/>
            <person name="Sieber C.M.K."/>
            <person name="Emerson J.B."/>
            <person name="Anantharaman K."/>
            <person name="Thomas B.C."/>
            <person name="Malmstrom R."/>
            <person name="Stieglmeier M."/>
            <person name="Klingl A."/>
            <person name="Woyke T."/>
            <person name="Ryan C.M."/>
            <person name="Banfield J.F."/>
        </authorList>
    </citation>
    <scope>NUCLEOTIDE SEQUENCE [LARGE SCALE GENOMIC DNA]</scope>
</reference>
<dbReference type="InterPro" id="IPR040442">
    <property type="entry name" value="Pyrv_kinase-like_dom_sf"/>
</dbReference>
<dbReference type="GO" id="GO:0003824">
    <property type="term" value="F:catalytic activity"/>
    <property type="evidence" value="ECO:0007669"/>
    <property type="project" value="InterPro"/>
</dbReference>
<dbReference type="EMBL" id="PFCB01000028">
    <property type="protein sequence ID" value="PIR74178.1"/>
    <property type="molecule type" value="Genomic_DNA"/>
</dbReference>
<dbReference type="InterPro" id="IPR015813">
    <property type="entry name" value="Pyrv/PenolPyrv_kinase-like_dom"/>
</dbReference>
<evidence type="ECO:0000313" key="1">
    <source>
        <dbReference type="EMBL" id="PIR74178.1"/>
    </source>
</evidence>
<dbReference type="AlphaFoldDB" id="A0A2H0TPT4"/>
<sequence length="181" mass="20800">MLVISNHLLTATPLNVPADAVIRINVAWLKDRDALVKLLGELVDYDVYLDYPQGRSKPPRPSISLEDTITLVDRFPHIKHFAVSNVEDPEEIYKIRVQLPPHVGLVPKIETKTGIDNLESIIQKIDAKYIMLDKEDLYIDIDRDHELFMELIEQARQKAKACGIDILELHGVIFHPYRENE</sequence>
<dbReference type="Gene3D" id="3.20.20.60">
    <property type="entry name" value="Phosphoenolpyruvate-binding domains"/>
    <property type="match status" value="1"/>
</dbReference>
<dbReference type="Proteomes" id="UP000230154">
    <property type="component" value="Unassembled WGS sequence"/>
</dbReference>
<dbReference type="SUPFAM" id="SSF51621">
    <property type="entry name" value="Phosphoenolpyruvate/pyruvate domain"/>
    <property type="match status" value="1"/>
</dbReference>
<evidence type="ECO:0000313" key="2">
    <source>
        <dbReference type="Proteomes" id="UP000230154"/>
    </source>
</evidence>
<gene>
    <name evidence="1" type="ORF">COU35_03920</name>
</gene>
<protein>
    <submittedName>
        <fullName evidence="1">Uncharacterized protein</fullName>
    </submittedName>
</protein>
<comment type="caution">
    <text evidence="1">The sequence shown here is derived from an EMBL/GenBank/DDBJ whole genome shotgun (WGS) entry which is preliminary data.</text>
</comment>
<organism evidence="1 2">
    <name type="scientific">Candidatus Magasanikbacteria bacterium CG10_big_fil_rev_8_21_14_0_10_47_10</name>
    <dbReference type="NCBI Taxonomy" id="1974652"/>
    <lineage>
        <taxon>Bacteria</taxon>
        <taxon>Candidatus Magasanikiibacteriota</taxon>
    </lineage>
</organism>
<proteinExistence type="predicted"/>